<evidence type="ECO:0000256" key="3">
    <source>
        <dbReference type="ARBA" id="ARBA00022483"/>
    </source>
</evidence>
<dbReference type="Pfam" id="PF12796">
    <property type="entry name" value="Ank_2"/>
    <property type="match status" value="1"/>
</dbReference>
<feature type="compositionally biased region" description="Basic and acidic residues" evidence="11">
    <location>
        <begin position="796"/>
        <end position="820"/>
    </location>
</feature>
<keyword evidence="9" id="KW-0472">Membrane</keyword>
<organism evidence="12">
    <name type="scientific">Aceria tosichella</name>
    <name type="common">wheat curl mite</name>
    <dbReference type="NCBI Taxonomy" id="561515"/>
    <lineage>
        <taxon>Eukaryota</taxon>
        <taxon>Metazoa</taxon>
        <taxon>Ecdysozoa</taxon>
        <taxon>Arthropoda</taxon>
        <taxon>Chelicerata</taxon>
        <taxon>Arachnida</taxon>
        <taxon>Acari</taxon>
        <taxon>Acariformes</taxon>
        <taxon>Trombidiformes</taxon>
        <taxon>Prostigmata</taxon>
        <taxon>Eupodina</taxon>
        <taxon>Eriophyoidea</taxon>
        <taxon>Eriophyidae</taxon>
        <taxon>Eriophyinae</taxon>
        <taxon>Aceriini</taxon>
        <taxon>Aceria</taxon>
    </lineage>
</organism>
<dbReference type="InterPro" id="IPR011990">
    <property type="entry name" value="TPR-like_helical_dom_sf"/>
</dbReference>
<dbReference type="GO" id="GO:0000724">
    <property type="term" value="P:double-strand break repair via homologous recombination"/>
    <property type="evidence" value="ECO:0007669"/>
    <property type="project" value="TreeGrafter"/>
</dbReference>
<evidence type="ECO:0000256" key="8">
    <source>
        <dbReference type="ARBA" id="ARBA00023242"/>
    </source>
</evidence>
<dbReference type="SUPFAM" id="SSF48452">
    <property type="entry name" value="TPR-like"/>
    <property type="match status" value="3"/>
</dbReference>
<dbReference type="AlphaFoldDB" id="A0A6G1SNL0"/>
<evidence type="ECO:0000256" key="9">
    <source>
        <dbReference type="ARBA" id="ARBA00023298"/>
    </source>
</evidence>
<feature type="compositionally biased region" description="Low complexity" evidence="11">
    <location>
        <begin position="681"/>
        <end position="690"/>
    </location>
</feature>
<dbReference type="InterPro" id="IPR052311">
    <property type="entry name" value="MMS22L-TONSL_complex_comp"/>
</dbReference>
<keyword evidence="8" id="KW-0539">Nucleus</keyword>
<dbReference type="InterPro" id="IPR002110">
    <property type="entry name" value="Ankyrin_rpt"/>
</dbReference>
<evidence type="ECO:0000256" key="6">
    <source>
        <dbReference type="ARBA" id="ARBA00022737"/>
    </source>
</evidence>
<sequence>MSHLKEVNKFLKQINAAKLKKNHRECIELYNIVGGLCSEVGSYDEASHYHEQALDICKTIGDRLGTAVASRYIGEAKAALGNFFQAIDYIKRYLELAQQLKNKVEIQRAHTTLGRVYLMQAQELKDKSSVIDKQTKDVAREAEKRFQDALNLAESVRDQVDSKEYAQMISGLLINLGLIKEICGHFDEAVVKLNRAIEICRSAKLKEDLYRCQIILAGMYRQRNDVKWAVKTSEDALLTAKSIGKKLLICDALIERGLVRICQRDFKTAKRTFAQAYLEKSPNEEDHSKAIRLTKLAYLIASTYEKVCKDNTPSGNRLKLCDKLGDLFVAVGNYKLAVEFYRRAFSDAKVCSKPKSELARILYSVAETYADDGQFKHALVCYEKELTYRDGNNSEQCQSLIKIAHMHEYLDHEPHIVCEAYEKALEKAGNEPKLMHNVLRYYVPYMKQKAFNPTRYSELEKNLSNLKSYPEVVNELECEDYEESNDLEDEITNVDDIITDDEDNDEVMMIGRRRAKGKFKPNEVGDTPLHEASIKGDLKRVKSLVAQGHEINPRDNAGWIPLHEACNHGHYEVAEFLIEHGADVNNRGLRGMSPLHDAATNGHYDIMRLLIKNGANVIALTDTGETVLSCLRDYKGRNYTTMSNSDRSEYKQMEAELLNVMDKCGFNLMAEGIKNLGAHASTSAESAHTTVQTEQARVREQKMDRLASSKPSVREYRDAIVTLKRKRPINVDQEQNKRATQPATVQSDFSTSIPTKQWLLDDNIVEEEDGAQDDDDLIFLDESQSPTRKQQQHQQRSAEEPANRRKESHQQPEKPRKPPIEEPQDDDELEILDNNPETPRAQSRTSFPESEESQAHSMKSSHCTFNWNEPLVVTIEGRRLLVPIKDEYMTIGELKKSIVERYSVLTQAKPKISLAPCSDSDCLLFDHDFCRDVIRGELMAKVESWQLGSMESTYLENCRKLELEPVDFVRLKLRDFDKASNKLNLSYSKFPRAHLEPVIGALARRDFASANFQGSIIWFETEKVAQDFIELALSTWNKLTRLDLKCSGLLKSHFELLCNSKSRLPELQYIDVSLNSIAYKSKNEFTCQVNRLRRQVCCEKLKRLDVRRNHLLFVKSIVNESATTASGNNNEPTASATGSEGVAAVGMEGNQATTFQLDISKALDVSDIEILADDQYDYTVYYT</sequence>
<evidence type="ECO:0000256" key="4">
    <source>
        <dbReference type="ARBA" id="ARBA00022537"/>
    </source>
</evidence>
<keyword evidence="10" id="KW-0040">ANK repeat</keyword>
<feature type="repeat" description="ANK" evidence="10">
    <location>
        <begin position="524"/>
        <end position="556"/>
    </location>
</feature>
<keyword evidence="7" id="KW-0800">Toxin</keyword>
<evidence type="ECO:0000256" key="10">
    <source>
        <dbReference type="PROSITE-ProRule" id="PRU00023"/>
    </source>
</evidence>
<dbReference type="GO" id="GO:0043596">
    <property type="term" value="C:nuclear replication fork"/>
    <property type="evidence" value="ECO:0007669"/>
    <property type="project" value="TreeGrafter"/>
</dbReference>
<dbReference type="SMART" id="SM00248">
    <property type="entry name" value="ANK"/>
    <property type="match status" value="3"/>
</dbReference>
<dbReference type="PANTHER" id="PTHR46358:SF1">
    <property type="entry name" value="TONSOKU-LIKE PROTEIN"/>
    <property type="match status" value="1"/>
</dbReference>
<keyword evidence="3" id="KW-0268">Exocytosis</keyword>
<dbReference type="PROSITE" id="PS50297">
    <property type="entry name" value="ANK_REP_REGION"/>
    <property type="match status" value="3"/>
</dbReference>
<dbReference type="Pfam" id="PF13424">
    <property type="entry name" value="TPR_12"/>
    <property type="match status" value="1"/>
</dbReference>
<evidence type="ECO:0000313" key="12">
    <source>
        <dbReference type="EMBL" id="MDE52075.1"/>
    </source>
</evidence>
<dbReference type="SUPFAM" id="SSF48403">
    <property type="entry name" value="Ankyrin repeat"/>
    <property type="match status" value="1"/>
</dbReference>
<proteinExistence type="predicted"/>
<feature type="compositionally biased region" description="Acidic residues" evidence="11">
    <location>
        <begin position="822"/>
        <end position="831"/>
    </location>
</feature>
<evidence type="ECO:0000256" key="1">
    <source>
        <dbReference type="ARBA" id="ARBA00004123"/>
    </source>
</evidence>
<evidence type="ECO:0000256" key="5">
    <source>
        <dbReference type="ARBA" id="ARBA00022614"/>
    </source>
</evidence>
<dbReference type="Gene3D" id="1.25.40.20">
    <property type="entry name" value="Ankyrin repeat-containing domain"/>
    <property type="match status" value="1"/>
</dbReference>
<comment type="subcellular location">
    <subcellularLocation>
        <location evidence="1">Nucleus</location>
    </subcellularLocation>
    <subcellularLocation>
        <location evidence="2">Target cell membrane</location>
    </subcellularLocation>
</comment>
<dbReference type="GO" id="GO:0006887">
    <property type="term" value="P:exocytosis"/>
    <property type="evidence" value="ECO:0007669"/>
    <property type="project" value="UniProtKB-KW"/>
</dbReference>
<reference evidence="12" key="1">
    <citation type="submission" date="2018-10" db="EMBL/GenBank/DDBJ databases">
        <title>Transcriptome assembly of Aceria tosichella (Wheat curl mite) Type 2.</title>
        <authorList>
            <person name="Scully E.D."/>
            <person name="Geib S.M."/>
            <person name="Palmer N.A."/>
            <person name="Gupta A.K."/>
            <person name="Sarath G."/>
            <person name="Tatineni S."/>
        </authorList>
    </citation>
    <scope>NUCLEOTIDE SEQUENCE</scope>
    <source>
        <strain evidence="12">LincolnNE</strain>
    </source>
</reference>
<feature type="region of interest" description="Disordered" evidence="11">
    <location>
        <begin position="727"/>
        <end position="750"/>
    </location>
</feature>
<keyword evidence="6" id="KW-0677">Repeat</keyword>
<dbReference type="InterPro" id="IPR036770">
    <property type="entry name" value="Ankyrin_rpt-contain_sf"/>
</dbReference>
<feature type="compositionally biased region" description="Polar residues" evidence="11">
    <location>
        <begin position="783"/>
        <end position="795"/>
    </location>
</feature>
<keyword evidence="7" id="KW-0638">Presynaptic neurotoxin</keyword>
<feature type="compositionally biased region" description="Polar residues" evidence="11">
    <location>
        <begin position="835"/>
        <end position="848"/>
    </location>
</feature>
<dbReference type="GO" id="GO:0044231">
    <property type="term" value="C:host cell presynaptic membrane"/>
    <property type="evidence" value="ECO:0007669"/>
    <property type="project" value="UniProtKB-KW"/>
</dbReference>
<feature type="repeat" description="ANK" evidence="10">
    <location>
        <begin position="590"/>
        <end position="622"/>
    </location>
</feature>
<dbReference type="EMBL" id="GGYP01007304">
    <property type="protein sequence ID" value="MDE52075.1"/>
    <property type="molecule type" value="Transcribed_RNA"/>
</dbReference>
<name>A0A6G1SNL0_9ACAR</name>
<dbReference type="InterPro" id="IPR019734">
    <property type="entry name" value="TPR_rpt"/>
</dbReference>
<dbReference type="GO" id="GO:0044218">
    <property type="term" value="C:other organism cell membrane"/>
    <property type="evidence" value="ECO:0007669"/>
    <property type="project" value="UniProtKB-KW"/>
</dbReference>
<keyword evidence="7" id="KW-0528">Neurotoxin</keyword>
<dbReference type="SUPFAM" id="SSF52047">
    <property type="entry name" value="RNI-like"/>
    <property type="match status" value="1"/>
</dbReference>
<keyword evidence="9" id="KW-1053">Target membrane</keyword>
<dbReference type="PRINTS" id="PR01415">
    <property type="entry name" value="ANKYRIN"/>
</dbReference>
<feature type="repeat" description="ANK" evidence="10">
    <location>
        <begin position="557"/>
        <end position="589"/>
    </location>
</feature>
<keyword evidence="4" id="KW-1052">Target cell membrane</keyword>
<accession>A0A6G1SNL0</accession>
<feature type="region of interest" description="Disordered" evidence="11">
    <location>
        <begin position="681"/>
        <end position="712"/>
    </location>
</feature>
<dbReference type="PANTHER" id="PTHR46358">
    <property type="entry name" value="TONSOKU-LIKE PROTEIN"/>
    <property type="match status" value="1"/>
</dbReference>
<dbReference type="PROSITE" id="PS50088">
    <property type="entry name" value="ANK_REPEAT"/>
    <property type="match status" value="3"/>
</dbReference>
<feature type="compositionally biased region" description="Polar residues" evidence="11">
    <location>
        <begin position="738"/>
        <end position="750"/>
    </location>
</feature>
<protein>
    <submittedName>
        <fullName evidence="12">Tonsoku-like protein</fullName>
    </submittedName>
</protein>
<evidence type="ECO:0000256" key="2">
    <source>
        <dbReference type="ARBA" id="ARBA00004175"/>
    </source>
</evidence>
<gene>
    <name evidence="12" type="ORF">g.14083</name>
</gene>
<dbReference type="Gene3D" id="1.25.40.10">
    <property type="entry name" value="Tetratricopeptide repeat domain"/>
    <property type="match status" value="2"/>
</dbReference>
<dbReference type="GO" id="GO:0031297">
    <property type="term" value="P:replication fork processing"/>
    <property type="evidence" value="ECO:0007669"/>
    <property type="project" value="TreeGrafter"/>
</dbReference>
<keyword evidence="5" id="KW-0433">Leucine-rich repeat</keyword>
<evidence type="ECO:0000256" key="7">
    <source>
        <dbReference type="ARBA" id="ARBA00023028"/>
    </source>
</evidence>
<feature type="region of interest" description="Disordered" evidence="11">
    <location>
        <begin position="783"/>
        <end position="861"/>
    </location>
</feature>
<dbReference type="SMART" id="SM00028">
    <property type="entry name" value="TPR"/>
    <property type="match status" value="6"/>
</dbReference>
<feature type="compositionally biased region" description="Basic and acidic residues" evidence="11">
    <location>
        <begin position="696"/>
        <end position="712"/>
    </location>
</feature>
<evidence type="ECO:0000256" key="11">
    <source>
        <dbReference type="SAM" id="MobiDB-lite"/>
    </source>
</evidence>